<evidence type="ECO:0000313" key="12">
    <source>
        <dbReference type="EMBL" id="ARU04674.1"/>
    </source>
</evidence>
<dbReference type="FunFam" id="3.40.1440.10:FF:000001">
    <property type="entry name" value="UvrABC system protein C"/>
    <property type="match status" value="1"/>
</dbReference>
<evidence type="ECO:0000256" key="7">
    <source>
        <dbReference type="HAMAP-Rule" id="MF_00203"/>
    </source>
</evidence>
<dbReference type="InterPro" id="IPR038476">
    <property type="entry name" value="UvrC_RNase_H_dom_sf"/>
</dbReference>
<dbReference type="Proteomes" id="UP000196138">
    <property type="component" value="Chromosome"/>
</dbReference>
<dbReference type="KEGG" id="cser:CCO03_08300"/>
<dbReference type="PROSITE" id="PS50165">
    <property type="entry name" value="UVRC"/>
    <property type="match status" value="1"/>
</dbReference>
<evidence type="ECO:0000256" key="4">
    <source>
        <dbReference type="ARBA" id="ARBA00022881"/>
    </source>
</evidence>
<dbReference type="Gene3D" id="3.30.420.340">
    <property type="entry name" value="UvrC, RNAse H endonuclease domain"/>
    <property type="match status" value="1"/>
</dbReference>
<dbReference type="PANTHER" id="PTHR30562:SF1">
    <property type="entry name" value="UVRABC SYSTEM PROTEIN C"/>
    <property type="match status" value="1"/>
</dbReference>
<dbReference type="EMBL" id="CP021455">
    <property type="protein sequence ID" value="ARU04674.1"/>
    <property type="molecule type" value="Genomic_DNA"/>
</dbReference>
<name>A0A1Y0ELZ3_9BURK</name>
<feature type="domain" description="UVR" evidence="9">
    <location>
        <begin position="290"/>
        <end position="325"/>
    </location>
</feature>
<keyword evidence="6 7" id="KW-0742">SOS response</keyword>
<reference evidence="12 13" key="1">
    <citation type="submission" date="2017-05" db="EMBL/GenBank/DDBJ databases">
        <authorList>
            <person name="Song R."/>
            <person name="Chenine A.L."/>
            <person name="Ruprecht R.M."/>
        </authorList>
    </citation>
    <scope>NUCLEOTIDE SEQUENCE [LARGE SCALE GENOMIC DNA]</scope>
    <source>
        <strain evidence="12 13">DSM 26136</strain>
    </source>
</reference>
<organism evidence="12 13">
    <name type="scientific">Comamonas serinivorans</name>
    <dbReference type="NCBI Taxonomy" id="1082851"/>
    <lineage>
        <taxon>Bacteria</taxon>
        <taxon>Pseudomonadati</taxon>
        <taxon>Pseudomonadota</taxon>
        <taxon>Betaproteobacteria</taxon>
        <taxon>Burkholderiales</taxon>
        <taxon>Comamonadaceae</taxon>
        <taxon>Comamonas</taxon>
    </lineage>
</organism>
<dbReference type="Pfam" id="PF02151">
    <property type="entry name" value="UVR"/>
    <property type="match status" value="1"/>
</dbReference>
<dbReference type="Gene3D" id="1.10.150.20">
    <property type="entry name" value="5' to 3' exonuclease, C-terminal subdomain"/>
    <property type="match status" value="1"/>
</dbReference>
<feature type="compositionally biased region" description="Low complexity" evidence="8">
    <location>
        <begin position="471"/>
        <end position="489"/>
    </location>
</feature>
<dbReference type="SUPFAM" id="SSF82771">
    <property type="entry name" value="GIY-YIG endonuclease"/>
    <property type="match status" value="1"/>
</dbReference>
<dbReference type="Pfam" id="PF14520">
    <property type="entry name" value="HHH_5"/>
    <property type="match status" value="1"/>
</dbReference>
<proteinExistence type="inferred from homology"/>
<evidence type="ECO:0000259" key="10">
    <source>
        <dbReference type="PROSITE" id="PS50164"/>
    </source>
</evidence>
<dbReference type="InterPro" id="IPR050066">
    <property type="entry name" value="UvrABC_protein_C"/>
</dbReference>
<dbReference type="GO" id="GO:0009381">
    <property type="term" value="F:excinuclease ABC activity"/>
    <property type="evidence" value="ECO:0007669"/>
    <property type="project" value="UniProtKB-UniRule"/>
</dbReference>
<dbReference type="InterPro" id="IPR001162">
    <property type="entry name" value="UvrC_RNase_H_dom"/>
</dbReference>
<dbReference type="OrthoDB" id="9804933at2"/>
<dbReference type="GO" id="GO:0009432">
    <property type="term" value="P:SOS response"/>
    <property type="evidence" value="ECO:0007669"/>
    <property type="project" value="UniProtKB-UniRule"/>
</dbReference>
<evidence type="ECO:0000256" key="2">
    <source>
        <dbReference type="ARBA" id="ARBA00022763"/>
    </source>
</evidence>
<keyword evidence="1 7" id="KW-0963">Cytoplasm</keyword>
<evidence type="ECO:0000256" key="6">
    <source>
        <dbReference type="ARBA" id="ARBA00023236"/>
    </source>
</evidence>
<sequence length="831" mass="88688">MPKKSAAPSPAVSPDSLQAPGPDLAGLRVGEGTSGQAGLPAGSASEAAHGPSEAPDLETPAQVADPAEPAAGPHSAELLAQVAALPSLPGVYRYFDAQDGVLYVGKARNLKRRVSSYFQKNHGGTRIGLMVGKIARMETTVVRSEAEALLLENNLIKSLAPKFNILFRDDKSYPYVKLTGRGGPPPARADVGEVRPGDWPRIAYYRGAVDKRNRYFGPYPNAWAVKQSLQLLQKVFKLRSCEDTVFANRSRPCLLYQIKRCSGPCVHHISAAAYAQDVASAEQFLRGETQTVIQGLQTRMLDHAEHLRFEEAAQVRNQIEALSAVLHQQAVEAADDVDVDIIAVKVQGGRACVNLAMVRGGRHLGDRAYFPSHVEDAYVLAREGEGFEDEAIDLPSVAADTPVNAPAGAQSAAPASAAGSAPHEAPASPDASAVCGAPALADSADEAAPPRIAQDPKGVMPLEGGSVQPGVPTATASAAAAASPAPVPADSAARERIVLDPGRAARQVLQAFIAQHYLHVPAPPQLITSEPVDRELLRALSAELGLKLRAVHNPREQRRVWLEMAEKNAALQLARLLSEEGSQQARTRALAEALDLPMDELDTLRIECFDISHTAGEATQASCVVFQAHRMQSSEYRRYKIDDITPGDDYAAMRQVLLRRYGKVAEGLRVAKEEGSTPGADLRLPDLVLVDGGKGQVSMAREVFAHLGLDLSLIVGVEKGEGRKVGLEELVFADGREKVYLGKDSAALMLVAQIRDEAHRFAITGMRAARAKVRTGGSRLEDIPGVGPRKRAALLQRFGGVRGVENASVEDILSVPGISHDLATAIYQALH</sequence>
<dbReference type="PROSITE" id="PS50151">
    <property type="entry name" value="UVR"/>
    <property type="match status" value="1"/>
</dbReference>
<feature type="domain" description="GIY-YIG" evidence="10">
    <location>
        <begin position="87"/>
        <end position="165"/>
    </location>
</feature>
<dbReference type="InterPro" id="IPR047296">
    <property type="entry name" value="GIY-YIG_UvrC_Cho"/>
</dbReference>
<dbReference type="Gene3D" id="3.40.1440.10">
    <property type="entry name" value="GIY-YIG endonuclease"/>
    <property type="match status" value="1"/>
</dbReference>
<dbReference type="InterPro" id="IPR001943">
    <property type="entry name" value="UVR_dom"/>
</dbReference>
<dbReference type="Gene3D" id="4.10.860.10">
    <property type="entry name" value="UVR domain"/>
    <property type="match status" value="1"/>
</dbReference>
<dbReference type="Pfam" id="PF08459">
    <property type="entry name" value="UvrC_RNaseH_dom"/>
    <property type="match status" value="1"/>
</dbReference>
<evidence type="ECO:0000256" key="3">
    <source>
        <dbReference type="ARBA" id="ARBA00022769"/>
    </source>
</evidence>
<evidence type="ECO:0000259" key="11">
    <source>
        <dbReference type="PROSITE" id="PS50165"/>
    </source>
</evidence>
<dbReference type="Pfam" id="PF22920">
    <property type="entry name" value="UvrC_RNaseH"/>
    <property type="match status" value="2"/>
</dbReference>
<accession>A0A1Y0ELZ3</accession>
<dbReference type="InterPro" id="IPR010994">
    <property type="entry name" value="RuvA_2-like"/>
</dbReference>
<dbReference type="SUPFAM" id="SSF46600">
    <property type="entry name" value="C-terminal UvrC-binding domain of UvrB"/>
    <property type="match status" value="1"/>
</dbReference>
<dbReference type="GO" id="GO:0009380">
    <property type="term" value="C:excinuclease repair complex"/>
    <property type="evidence" value="ECO:0007669"/>
    <property type="project" value="InterPro"/>
</dbReference>
<feature type="region of interest" description="Disordered" evidence="8">
    <location>
        <begin position="1"/>
        <end position="74"/>
    </location>
</feature>
<evidence type="ECO:0000256" key="5">
    <source>
        <dbReference type="ARBA" id="ARBA00023204"/>
    </source>
</evidence>
<feature type="domain" description="UvrC family homology region profile" evidence="11">
    <location>
        <begin position="507"/>
        <end position="704"/>
    </location>
</feature>
<dbReference type="NCBIfam" id="TIGR00194">
    <property type="entry name" value="uvrC"/>
    <property type="match status" value="1"/>
</dbReference>
<evidence type="ECO:0000259" key="9">
    <source>
        <dbReference type="PROSITE" id="PS50151"/>
    </source>
</evidence>
<dbReference type="InterPro" id="IPR035901">
    <property type="entry name" value="GIY-YIG_endonuc_sf"/>
</dbReference>
<dbReference type="Pfam" id="PF01541">
    <property type="entry name" value="GIY-YIG"/>
    <property type="match status" value="1"/>
</dbReference>
<evidence type="ECO:0000256" key="8">
    <source>
        <dbReference type="SAM" id="MobiDB-lite"/>
    </source>
</evidence>
<dbReference type="GO" id="GO:0006289">
    <property type="term" value="P:nucleotide-excision repair"/>
    <property type="evidence" value="ECO:0007669"/>
    <property type="project" value="UniProtKB-UniRule"/>
</dbReference>
<protein>
    <recommendedName>
        <fullName evidence="7">UvrABC system protein C</fullName>
        <shortName evidence="7">Protein UvrC</shortName>
    </recommendedName>
    <alternativeName>
        <fullName evidence="7">Excinuclease ABC subunit C</fullName>
    </alternativeName>
</protein>
<comment type="subcellular location">
    <subcellularLocation>
        <location evidence="7">Cytoplasm</location>
    </subcellularLocation>
</comment>
<evidence type="ECO:0000313" key="13">
    <source>
        <dbReference type="Proteomes" id="UP000196138"/>
    </source>
</evidence>
<keyword evidence="5 7" id="KW-0234">DNA repair</keyword>
<gene>
    <name evidence="7" type="primary">uvrC</name>
    <name evidence="12" type="ORF">CCO03_08300</name>
</gene>
<dbReference type="SUPFAM" id="SSF47781">
    <property type="entry name" value="RuvA domain 2-like"/>
    <property type="match status" value="1"/>
</dbReference>
<dbReference type="InterPro" id="IPR004791">
    <property type="entry name" value="UvrC"/>
</dbReference>
<dbReference type="PANTHER" id="PTHR30562">
    <property type="entry name" value="UVRC/OXIDOREDUCTASE"/>
    <property type="match status" value="1"/>
</dbReference>
<keyword evidence="13" id="KW-1185">Reference proteome</keyword>
<dbReference type="PROSITE" id="PS50164">
    <property type="entry name" value="GIY_YIG"/>
    <property type="match status" value="1"/>
</dbReference>
<comment type="similarity">
    <text evidence="7">Belongs to the UvrC family.</text>
</comment>
<comment type="subunit">
    <text evidence="7">Interacts with UvrB in an incision complex.</text>
</comment>
<dbReference type="InterPro" id="IPR000305">
    <property type="entry name" value="GIY-YIG_endonuc"/>
</dbReference>
<keyword evidence="3 7" id="KW-0228">DNA excision</keyword>
<dbReference type="InterPro" id="IPR036876">
    <property type="entry name" value="UVR_dom_sf"/>
</dbReference>
<feature type="compositionally biased region" description="Low complexity" evidence="8">
    <location>
        <begin position="1"/>
        <end position="14"/>
    </location>
</feature>
<dbReference type="CDD" id="cd10434">
    <property type="entry name" value="GIY-YIG_UvrC_Cho"/>
    <property type="match status" value="1"/>
</dbReference>
<evidence type="ECO:0000256" key="1">
    <source>
        <dbReference type="ARBA" id="ARBA00022490"/>
    </source>
</evidence>
<dbReference type="GO" id="GO:0005737">
    <property type="term" value="C:cytoplasm"/>
    <property type="evidence" value="ECO:0007669"/>
    <property type="project" value="UniProtKB-SubCell"/>
</dbReference>
<dbReference type="GO" id="GO:0003677">
    <property type="term" value="F:DNA binding"/>
    <property type="evidence" value="ECO:0007669"/>
    <property type="project" value="UniProtKB-UniRule"/>
</dbReference>
<dbReference type="FunFam" id="3.30.420.340:FF:000001">
    <property type="entry name" value="UvrABC system protein C"/>
    <property type="match status" value="1"/>
</dbReference>
<keyword evidence="2 7" id="KW-0227">DNA damage</keyword>
<dbReference type="HAMAP" id="MF_00203">
    <property type="entry name" value="UvrC"/>
    <property type="match status" value="1"/>
</dbReference>
<comment type="function">
    <text evidence="7">The UvrABC repair system catalyzes the recognition and processing of DNA lesions. UvrC both incises the 5' and 3' sides of the lesion. The N-terminal half is responsible for the 3' incision and the C-terminal half is responsible for the 5' incision.</text>
</comment>
<feature type="compositionally biased region" description="Low complexity" evidence="8">
    <location>
        <begin position="437"/>
        <end position="450"/>
    </location>
</feature>
<dbReference type="SMART" id="SM00465">
    <property type="entry name" value="GIYc"/>
    <property type="match status" value="1"/>
</dbReference>
<dbReference type="AlphaFoldDB" id="A0A1Y0ELZ3"/>
<feature type="compositionally biased region" description="Low complexity" evidence="8">
    <location>
        <begin position="405"/>
        <end position="429"/>
    </location>
</feature>
<keyword evidence="4 7" id="KW-0267">Excision nuclease</keyword>
<feature type="region of interest" description="Disordered" evidence="8">
    <location>
        <begin position="402"/>
        <end position="489"/>
    </location>
</feature>